<sequence>MSIDFEKSLGAVTRTVSEEQQREGKPVRRVTLERTYATTANDLWDVVTNPERLKRFFAPVTGELKLGGRFQIEGNAAGTVTTCEPTQYFAATWEFAGDVSWIEVRIAPEGEARCRIALSHICPINAHWAQFGPGATGVGWDLSLLGLGAYLADTAFEPSEGQAMLMSEAGMAFIVGACQQWGQAAAAAGEPAEQAEAAAARTTAFYTGGAAGERQED</sequence>
<dbReference type="SUPFAM" id="SSF55961">
    <property type="entry name" value="Bet v1-like"/>
    <property type="match status" value="1"/>
</dbReference>
<feature type="domain" description="Activator of Hsp90 ATPase homologue 1/2-like C-terminal" evidence="2">
    <location>
        <begin position="38"/>
        <end position="151"/>
    </location>
</feature>
<reference evidence="3" key="1">
    <citation type="submission" date="2020-09" db="EMBL/GenBank/DDBJ databases">
        <title>A novel bacterium of genus Paenibacillus, isolated from South China Sea.</title>
        <authorList>
            <person name="Huang H."/>
            <person name="Mo K."/>
            <person name="Hu Y."/>
        </authorList>
    </citation>
    <scope>NUCLEOTIDE SEQUENCE</scope>
    <source>
        <strain evidence="3">IB182496</strain>
    </source>
</reference>
<proteinExistence type="inferred from homology"/>
<evidence type="ECO:0000259" key="2">
    <source>
        <dbReference type="Pfam" id="PF08327"/>
    </source>
</evidence>
<evidence type="ECO:0000313" key="4">
    <source>
        <dbReference type="Proteomes" id="UP000621560"/>
    </source>
</evidence>
<comment type="similarity">
    <text evidence="1">Belongs to the AHA1 family.</text>
</comment>
<comment type="caution">
    <text evidence="3">The sequence shown here is derived from an EMBL/GenBank/DDBJ whole genome shotgun (WGS) entry which is preliminary data.</text>
</comment>
<dbReference type="Proteomes" id="UP000621560">
    <property type="component" value="Unassembled WGS sequence"/>
</dbReference>
<organism evidence="3 4">
    <name type="scientific">Paenibacillus sabuli</name>
    <dbReference type="NCBI Taxonomy" id="2772509"/>
    <lineage>
        <taxon>Bacteria</taxon>
        <taxon>Bacillati</taxon>
        <taxon>Bacillota</taxon>
        <taxon>Bacilli</taxon>
        <taxon>Bacillales</taxon>
        <taxon>Paenibacillaceae</taxon>
        <taxon>Paenibacillus</taxon>
    </lineage>
</organism>
<name>A0A927BQE8_9BACL</name>
<evidence type="ECO:0000256" key="1">
    <source>
        <dbReference type="ARBA" id="ARBA00006817"/>
    </source>
</evidence>
<evidence type="ECO:0000313" key="3">
    <source>
        <dbReference type="EMBL" id="MBD2844828.1"/>
    </source>
</evidence>
<dbReference type="InterPro" id="IPR023393">
    <property type="entry name" value="START-like_dom_sf"/>
</dbReference>
<dbReference type="EMBL" id="JACXIZ010000012">
    <property type="protein sequence ID" value="MBD2844828.1"/>
    <property type="molecule type" value="Genomic_DNA"/>
</dbReference>
<protein>
    <submittedName>
        <fullName evidence="3">SRPBCC family protein</fullName>
    </submittedName>
</protein>
<dbReference type="Pfam" id="PF08327">
    <property type="entry name" value="AHSA1"/>
    <property type="match status" value="1"/>
</dbReference>
<dbReference type="AlphaFoldDB" id="A0A927BQE8"/>
<dbReference type="InterPro" id="IPR013538">
    <property type="entry name" value="ASHA1/2-like_C"/>
</dbReference>
<keyword evidence="4" id="KW-1185">Reference proteome</keyword>
<dbReference type="CDD" id="cd08899">
    <property type="entry name" value="SRPBCC_CalC_Aha1-like_6"/>
    <property type="match status" value="1"/>
</dbReference>
<gene>
    <name evidence="3" type="ORF">IDH44_06460</name>
</gene>
<dbReference type="Gene3D" id="3.30.530.20">
    <property type="match status" value="1"/>
</dbReference>
<dbReference type="RefSeq" id="WP_190915856.1">
    <property type="nucleotide sequence ID" value="NZ_JACXIZ010000012.1"/>
</dbReference>
<accession>A0A927BQE8</accession>